<dbReference type="AlphaFoldDB" id="A0A0F9SFG6"/>
<protein>
    <submittedName>
        <fullName evidence="1">Uncharacterized protein</fullName>
    </submittedName>
</protein>
<proteinExistence type="predicted"/>
<accession>A0A0F9SFG6</accession>
<sequence length="184" mass="21699">MNIKGLSFIVTKKQVIYELGEGNWNEFFEEFKDSHPYFNQGILATTMIPVETYLVFQDAMLKELYNGDEKTYWRFGEEAAKTSLSENGPFHIYVKHKREPKDFITKVIPRIWKMYYDGGSTKNVLEGNIMHGYILDLPIYHVYFEYITMGYRQKALELMGIHVKETIKVKGTAKETYYKFVLDL</sequence>
<comment type="caution">
    <text evidence="1">The sequence shown here is derived from an EMBL/GenBank/DDBJ whole genome shotgun (WGS) entry which is preliminary data.</text>
</comment>
<evidence type="ECO:0000313" key="1">
    <source>
        <dbReference type="EMBL" id="KKN35726.1"/>
    </source>
</evidence>
<name>A0A0F9SFG6_9ZZZZ</name>
<gene>
    <name evidence="1" type="ORF">LCGC14_0780670</name>
</gene>
<dbReference type="EMBL" id="LAZR01002016">
    <property type="protein sequence ID" value="KKN35726.1"/>
    <property type="molecule type" value="Genomic_DNA"/>
</dbReference>
<reference evidence="1" key="1">
    <citation type="journal article" date="2015" name="Nature">
        <title>Complex archaea that bridge the gap between prokaryotes and eukaryotes.</title>
        <authorList>
            <person name="Spang A."/>
            <person name="Saw J.H."/>
            <person name="Jorgensen S.L."/>
            <person name="Zaremba-Niedzwiedzka K."/>
            <person name="Martijn J."/>
            <person name="Lind A.E."/>
            <person name="van Eijk R."/>
            <person name="Schleper C."/>
            <person name="Guy L."/>
            <person name="Ettema T.J."/>
        </authorList>
    </citation>
    <scope>NUCLEOTIDE SEQUENCE</scope>
</reference>
<organism evidence="1">
    <name type="scientific">marine sediment metagenome</name>
    <dbReference type="NCBI Taxonomy" id="412755"/>
    <lineage>
        <taxon>unclassified sequences</taxon>
        <taxon>metagenomes</taxon>
        <taxon>ecological metagenomes</taxon>
    </lineage>
</organism>